<evidence type="ECO:0000313" key="1">
    <source>
        <dbReference type="EMBL" id="GBN09770.1"/>
    </source>
</evidence>
<reference evidence="1 2" key="1">
    <citation type="journal article" date="2019" name="Sci. Rep.">
        <title>Orb-weaving spider Araneus ventricosus genome elucidates the spidroin gene catalogue.</title>
        <authorList>
            <person name="Kono N."/>
            <person name="Nakamura H."/>
            <person name="Ohtoshi R."/>
            <person name="Moran D.A.P."/>
            <person name="Shinohara A."/>
            <person name="Yoshida Y."/>
            <person name="Fujiwara M."/>
            <person name="Mori M."/>
            <person name="Tomita M."/>
            <person name="Arakawa K."/>
        </authorList>
    </citation>
    <scope>NUCLEOTIDE SEQUENCE [LARGE SCALE GENOMIC DNA]</scope>
</reference>
<organism evidence="1 2">
    <name type="scientific">Araneus ventricosus</name>
    <name type="common">Orbweaver spider</name>
    <name type="synonym">Epeira ventricosa</name>
    <dbReference type="NCBI Taxonomy" id="182803"/>
    <lineage>
        <taxon>Eukaryota</taxon>
        <taxon>Metazoa</taxon>
        <taxon>Ecdysozoa</taxon>
        <taxon>Arthropoda</taxon>
        <taxon>Chelicerata</taxon>
        <taxon>Arachnida</taxon>
        <taxon>Araneae</taxon>
        <taxon>Araneomorphae</taxon>
        <taxon>Entelegynae</taxon>
        <taxon>Araneoidea</taxon>
        <taxon>Araneidae</taxon>
        <taxon>Araneus</taxon>
    </lineage>
</organism>
<accession>A0A4Y2L6D7</accession>
<evidence type="ECO:0000313" key="2">
    <source>
        <dbReference type="Proteomes" id="UP000499080"/>
    </source>
</evidence>
<protein>
    <submittedName>
        <fullName evidence="1">Uncharacterized protein</fullName>
    </submittedName>
</protein>
<comment type="caution">
    <text evidence="1">The sequence shown here is derived from an EMBL/GenBank/DDBJ whole genome shotgun (WGS) entry which is preliminary data.</text>
</comment>
<name>A0A4Y2L6D7_ARAVE</name>
<proteinExistence type="predicted"/>
<sequence length="114" mass="13254">MLKTCTNSVIRSWCKCALNVPSTKREKNQLTHYKCSLRKLLDRRLPPYKRQLLIQRGEGFLPILLPAAISVISFLIDRVQYENDISTRLSGRFNGLFFRLRFTNRIISPKEGLA</sequence>
<dbReference type="Proteomes" id="UP000499080">
    <property type="component" value="Unassembled WGS sequence"/>
</dbReference>
<dbReference type="AlphaFoldDB" id="A0A4Y2L6D7"/>
<keyword evidence="2" id="KW-1185">Reference proteome</keyword>
<dbReference type="EMBL" id="BGPR01005392">
    <property type="protein sequence ID" value="GBN09770.1"/>
    <property type="molecule type" value="Genomic_DNA"/>
</dbReference>
<gene>
    <name evidence="1" type="ORF">AVEN_84556_1</name>
</gene>